<evidence type="ECO:0000256" key="3">
    <source>
        <dbReference type="ARBA" id="ARBA00022833"/>
    </source>
</evidence>
<keyword evidence="2" id="KW-0863">Zinc-finger</keyword>
<dbReference type="AlphaFoldDB" id="A0ABD2QA88"/>
<name>A0ABD2QA88_9PLAT</name>
<accession>A0ABD2QA88</accession>
<sequence length="141" mass="15786">MRKNNSWCLIPEKDVEKDDLSGIKCSECAQALVCTAFKCLRCDDFILCNQCGNDPNMLFLDSVHDSQHPVVRFHQLSDLPQDKHCHTQSTQTDLVSTRAVETQISQQAIDPSVSRTYQIPSSRLSSIVGAKPLPASVIRKR</sequence>
<evidence type="ECO:0000256" key="2">
    <source>
        <dbReference type="ARBA" id="ARBA00022771"/>
    </source>
</evidence>
<proteinExistence type="predicted"/>
<evidence type="ECO:0000313" key="5">
    <source>
        <dbReference type="Proteomes" id="UP001626550"/>
    </source>
</evidence>
<organism evidence="4 5">
    <name type="scientific">Cichlidogyrus casuarinus</name>
    <dbReference type="NCBI Taxonomy" id="1844966"/>
    <lineage>
        <taxon>Eukaryota</taxon>
        <taxon>Metazoa</taxon>
        <taxon>Spiralia</taxon>
        <taxon>Lophotrochozoa</taxon>
        <taxon>Platyhelminthes</taxon>
        <taxon>Monogenea</taxon>
        <taxon>Monopisthocotylea</taxon>
        <taxon>Dactylogyridea</taxon>
        <taxon>Ancyrocephalidae</taxon>
        <taxon>Cichlidogyrus</taxon>
    </lineage>
</organism>
<dbReference type="GO" id="GO:0008270">
    <property type="term" value="F:zinc ion binding"/>
    <property type="evidence" value="ECO:0007669"/>
    <property type="project" value="UniProtKB-KW"/>
</dbReference>
<keyword evidence="3" id="KW-0862">Zinc</keyword>
<evidence type="ECO:0008006" key="6">
    <source>
        <dbReference type="Google" id="ProtNLM"/>
    </source>
</evidence>
<gene>
    <name evidence="4" type="ORF">Ciccas_005214</name>
</gene>
<dbReference type="EMBL" id="JBJKFK010000592">
    <property type="protein sequence ID" value="KAL3316147.1"/>
    <property type="molecule type" value="Genomic_DNA"/>
</dbReference>
<evidence type="ECO:0000256" key="1">
    <source>
        <dbReference type="ARBA" id="ARBA00022723"/>
    </source>
</evidence>
<dbReference type="InterPro" id="IPR043145">
    <property type="entry name" value="Znf_ZZ_sf"/>
</dbReference>
<evidence type="ECO:0000313" key="4">
    <source>
        <dbReference type="EMBL" id="KAL3316147.1"/>
    </source>
</evidence>
<keyword evidence="1" id="KW-0479">Metal-binding</keyword>
<dbReference type="Proteomes" id="UP001626550">
    <property type="component" value="Unassembled WGS sequence"/>
</dbReference>
<dbReference type="Gene3D" id="3.30.60.90">
    <property type="match status" value="1"/>
</dbReference>
<comment type="caution">
    <text evidence="4">The sequence shown here is derived from an EMBL/GenBank/DDBJ whole genome shotgun (WGS) entry which is preliminary data.</text>
</comment>
<protein>
    <recommendedName>
        <fullName evidence="6">ZZ-type domain-containing protein</fullName>
    </recommendedName>
</protein>
<dbReference type="SUPFAM" id="SSF57850">
    <property type="entry name" value="RING/U-box"/>
    <property type="match status" value="1"/>
</dbReference>
<keyword evidence="5" id="KW-1185">Reference proteome</keyword>
<reference evidence="4 5" key="1">
    <citation type="submission" date="2024-11" db="EMBL/GenBank/DDBJ databases">
        <title>Adaptive evolution of stress response genes in parasites aligns with host niche diversity.</title>
        <authorList>
            <person name="Hahn C."/>
            <person name="Resl P."/>
        </authorList>
    </citation>
    <scope>NUCLEOTIDE SEQUENCE [LARGE SCALE GENOMIC DNA]</scope>
    <source>
        <strain evidence="4">EGGRZ-B1_66</strain>
        <tissue evidence="4">Body</tissue>
    </source>
</reference>